<evidence type="ECO:0000256" key="7">
    <source>
        <dbReference type="SAM" id="Phobius"/>
    </source>
</evidence>
<keyword evidence="6 7" id="KW-0472">Membrane</keyword>
<keyword evidence="3 7" id="KW-0812">Transmembrane</keyword>
<keyword evidence="5 7" id="KW-1133">Transmembrane helix</keyword>
<reference evidence="9 10" key="1">
    <citation type="submission" date="2022-03" db="EMBL/GenBank/DDBJ databases">
        <authorList>
            <person name="He Y."/>
        </authorList>
    </citation>
    <scope>NUCLEOTIDE SEQUENCE [LARGE SCALE GENOMIC DNA]</scope>
    <source>
        <strain evidence="9 10">TK19116</strain>
        <plasmid evidence="9">unnamed1</plasmid>
    </source>
</reference>
<proteinExistence type="inferred from homology"/>
<evidence type="ECO:0000256" key="1">
    <source>
        <dbReference type="ARBA" id="ARBA00004141"/>
    </source>
</evidence>
<keyword evidence="9" id="KW-0614">Plasmid</keyword>
<dbReference type="Gene3D" id="1.20.1540.10">
    <property type="entry name" value="Rhomboid-like"/>
    <property type="match status" value="1"/>
</dbReference>
<evidence type="ECO:0000256" key="6">
    <source>
        <dbReference type="ARBA" id="ARBA00023136"/>
    </source>
</evidence>
<dbReference type="SUPFAM" id="SSF144091">
    <property type="entry name" value="Rhomboid-like"/>
    <property type="match status" value="1"/>
</dbReference>
<organism evidence="9 10">
    <name type="scientific">Paracoccus albicereus</name>
    <dbReference type="NCBI Taxonomy" id="2922394"/>
    <lineage>
        <taxon>Bacteria</taxon>
        <taxon>Pseudomonadati</taxon>
        <taxon>Pseudomonadota</taxon>
        <taxon>Alphaproteobacteria</taxon>
        <taxon>Rhodobacterales</taxon>
        <taxon>Paracoccaceae</taxon>
        <taxon>Paracoccus</taxon>
    </lineage>
</organism>
<feature type="transmembrane region" description="Helical" evidence="7">
    <location>
        <begin position="9"/>
        <end position="31"/>
    </location>
</feature>
<dbReference type="GO" id="GO:0006508">
    <property type="term" value="P:proteolysis"/>
    <property type="evidence" value="ECO:0007669"/>
    <property type="project" value="UniProtKB-KW"/>
</dbReference>
<dbReference type="InterPro" id="IPR035952">
    <property type="entry name" value="Rhomboid-like_sf"/>
</dbReference>
<dbReference type="PANTHER" id="PTHR43731:SF14">
    <property type="entry name" value="PRESENILIN-ASSOCIATED RHOMBOID-LIKE PROTEIN, MITOCHONDRIAL"/>
    <property type="match status" value="1"/>
</dbReference>
<feature type="transmembrane region" description="Helical" evidence="7">
    <location>
        <begin position="158"/>
        <end position="175"/>
    </location>
</feature>
<feature type="transmembrane region" description="Helical" evidence="7">
    <location>
        <begin position="60"/>
        <end position="87"/>
    </location>
</feature>
<evidence type="ECO:0000256" key="2">
    <source>
        <dbReference type="ARBA" id="ARBA00009045"/>
    </source>
</evidence>
<keyword evidence="10" id="KW-1185">Reference proteome</keyword>
<evidence type="ECO:0000256" key="4">
    <source>
        <dbReference type="ARBA" id="ARBA00022801"/>
    </source>
</evidence>
<evidence type="ECO:0000313" key="10">
    <source>
        <dbReference type="Proteomes" id="UP001203945"/>
    </source>
</evidence>
<dbReference type="InterPro" id="IPR022764">
    <property type="entry name" value="Peptidase_S54_rhomboid_dom"/>
</dbReference>
<geneLocation type="plasmid" evidence="9">
    <name>unnamed1</name>
</geneLocation>
<evidence type="ECO:0000259" key="8">
    <source>
        <dbReference type="Pfam" id="PF01694"/>
    </source>
</evidence>
<feature type="domain" description="Peptidase S54 rhomboid" evidence="8">
    <location>
        <begin position="62"/>
        <end position="200"/>
    </location>
</feature>
<comment type="subcellular location">
    <subcellularLocation>
        <location evidence="1">Membrane</location>
        <topology evidence="1">Multi-pass membrane protein</topology>
    </subcellularLocation>
</comment>
<comment type="caution">
    <text evidence="9">The sequence shown here is derived from an EMBL/GenBank/DDBJ whole genome shotgun (WGS) entry which is preliminary data.</text>
</comment>
<dbReference type="EMBL" id="JAKZEU010000001">
    <property type="protein sequence ID" value="MCQ0969485.1"/>
    <property type="molecule type" value="Genomic_DNA"/>
</dbReference>
<dbReference type="PANTHER" id="PTHR43731">
    <property type="entry name" value="RHOMBOID PROTEASE"/>
    <property type="match status" value="1"/>
</dbReference>
<sequence>MATPKVPRVFAAIIAICCLVEALILLGTLLLTPDFRELVFIFGAFWVQDLRSGGIFPGQAVLMFVTYGFLHGGLIHLAMNMISLAAITREMTRLMSVRNMLAIYAVSQIAGAGLFALMAPDEIAPMVGASGAIFGVAAGLVGAAFVQRSRLRQPQGPLIRAVGLIIGLNLALTVLMPTIAWQAHLGGALAGLAMGPLLLRRG</sequence>
<protein>
    <submittedName>
        <fullName evidence="9">Rhomboid family intramembrane serine protease</fullName>
    </submittedName>
</protein>
<dbReference type="InterPro" id="IPR050925">
    <property type="entry name" value="Rhomboid_protease_S54"/>
</dbReference>
<name>A0ABT1MMJ2_9RHOB</name>
<dbReference type="Proteomes" id="UP001203945">
    <property type="component" value="Unassembled WGS sequence"/>
</dbReference>
<feature type="transmembrane region" description="Helical" evidence="7">
    <location>
        <begin position="123"/>
        <end position="146"/>
    </location>
</feature>
<comment type="similarity">
    <text evidence="2">Belongs to the peptidase S54 family.</text>
</comment>
<evidence type="ECO:0000256" key="5">
    <source>
        <dbReference type="ARBA" id="ARBA00022989"/>
    </source>
</evidence>
<accession>A0ABT1MMJ2</accession>
<keyword evidence="4" id="KW-0378">Hydrolase</keyword>
<evidence type="ECO:0000313" key="9">
    <source>
        <dbReference type="EMBL" id="MCQ0969485.1"/>
    </source>
</evidence>
<keyword evidence="9" id="KW-0645">Protease</keyword>
<dbReference type="Pfam" id="PF01694">
    <property type="entry name" value="Rhomboid"/>
    <property type="match status" value="1"/>
</dbReference>
<feature type="transmembrane region" description="Helical" evidence="7">
    <location>
        <begin position="99"/>
        <end position="117"/>
    </location>
</feature>
<dbReference type="GO" id="GO:0008233">
    <property type="term" value="F:peptidase activity"/>
    <property type="evidence" value="ECO:0007669"/>
    <property type="project" value="UniProtKB-KW"/>
</dbReference>
<gene>
    <name evidence="9" type="ORF">MLD63_03400</name>
</gene>
<evidence type="ECO:0000256" key="3">
    <source>
        <dbReference type="ARBA" id="ARBA00022692"/>
    </source>
</evidence>